<keyword evidence="2" id="KW-1185">Reference proteome</keyword>
<dbReference type="AlphaFoldDB" id="A0A1E3QT14"/>
<dbReference type="Proteomes" id="UP000094336">
    <property type="component" value="Unassembled WGS sequence"/>
</dbReference>
<reference evidence="2" key="1">
    <citation type="submission" date="2016-05" db="EMBL/GenBank/DDBJ databases">
        <title>Comparative genomics of biotechnologically important yeasts.</title>
        <authorList>
            <consortium name="DOE Joint Genome Institute"/>
            <person name="Riley R."/>
            <person name="Haridas S."/>
            <person name="Wolfe K.H."/>
            <person name="Lopes M.R."/>
            <person name="Hittinger C.T."/>
            <person name="Goker M."/>
            <person name="Salamov A."/>
            <person name="Wisecaver J."/>
            <person name="Long T.M."/>
            <person name="Aerts A.L."/>
            <person name="Barry K."/>
            <person name="Choi C."/>
            <person name="Clum A."/>
            <person name="Coughlan A.Y."/>
            <person name="Deshpande S."/>
            <person name="Douglass A.P."/>
            <person name="Hanson S.J."/>
            <person name="Klenk H.-P."/>
            <person name="Labutti K."/>
            <person name="Lapidus A."/>
            <person name="Lindquist E."/>
            <person name="Lipzen A."/>
            <person name="Meier-Kolthoff J.P."/>
            <person name="Ohm R.A."/>
            <person name="Otillar R.P."/>
            <person name="Pangilinan J."/>
            <person name="Peng Y."/>
            <person name="Rokas A."/>
            <person name="Rosa C.A."/>
            <person name="Scheuner C."/>
            <person name="Sibirny A.A."/>
            <person name="Slot J.C."/>
            <person name="Stielow J.B."/>
            <person name="Sun H."/>
            <person name="Kurtzman C.P."/>
            <person name="Blackwell M."/>
            <person name="Grigoriev I.V."/>
            <person name="Jeffries T.W."/>
        </authorList>
    </citation>
    <scope>NUCLEOTIDE SEQUENCE [LARGE SCALE GENOMIC DNA]</scope>
    <source>
        <strain evidence="2">NRRL Y-12698</strain>
    </source>
</reference>
<protein>
    <recommendedName>
        <fullName evidence="3">RINT-1 family protein</fullName>
    </recommendedName>
</protein>
<evidence type="ECO:0008006" key="3">
    <source>
        <dbReference type="Google" id="ProtNLM"/>
    </source>
</evidence>
<dbReference type="STRING" id="984486.A0A1E3QT14"/>
<dbReference type="RefSeq" id="XP_018985972.1">
    <property type="nucleotide sequence ID" value="XM_019132610.1"/>
</dbReference>
<dbReference type="InterPro" id="IPR007528">
    <property type="entry name" value="RINT1_Tip20"/>
</dbReference>
<sequence>MVVHPPLYSSRDLDTKLDAELSRVQEDRAAIQLKLQSNDDLHDNSLLHEAVQEITKLIQAALANTDYDAKLASLNDILEVYGPLELVLVVRNSVSQQQAAHSTRLVLVEYQVILQNLSALTVDSDIVLTSLKAISAATDAFAAKSFSESQLQATLAENLRAKVNSVIVSSLKPKLDEKLTVLVNESNWVSADVPAAVLGPLKVALVNLLTLQGYSNAAVYPEPLWALSTLTRPFTTRFMYHFEGNKETNRADKPEWALQFFETFMDNHLTKMRSLFGDIFRDTPYHNQFFVYEIMTSLLAPVRIKMEHYLIDSLNNLDSNPRLLSHLIFELQSFDARMVSKYGFNPHQPILEASAKQWSGLTGDTLRNKDYFQRWLENERELALVRFREIMEADNAFEIDYDFVDAGETKPTVSAINVQKLFENITSHYANIRILKYQLKFLSNIQLHILDLYYDRLLEGFQAFKKLFHKSSLSLVNNRTTDEAQKIQEVQGVERLCRLYCSLHFMINCMEQWSESKLFLQLWARVSSHNSETEPLADLETMKHMFFDTVIGQYRELSTQISELLTAFFNKELKNSIKGYLASSHWSRVTETSANVITPALSQPLQILSRELGLFSRAVSFTDRLFVLSEFTENLVLTFTDYIIGSSNFRKFGAAQLAIDWEALCVGLDLPLTLERRKLEQVISVLSVSDEGLTKMGFKSLAALKESGLYGGEFKTLRSHQELELVSNKEITQVLARLES</sequence>
<dbReference type="GO" id="GO:0060628">
    <property type="term" value="P:regulation of ER to Golgi vesicle-mediated transport"/>
    <property type="evidence" value="ECO:0007669"/>
    <property type="project" value="TreeGrafter"/>
</dbReference>
<dbReference type="Pfam" id="PF04437">
    <property type="entry name" value="RINT1_TIP1"/>
    <property type="match status" value="1"/>
</dbReference>
<dbReference type="PANTHER" id="PTHR13520:SF0">
    <property type="entry name" value="RAD50-INTERACTING PROTEIN 1"/>
    <property type="match status" value="1"/>
</dbReference>
<evidence type="ECO:0000313" key="1">
    <source>
        <dbReference type="EMBL" id="ODQ80644.1"/>
    </source>
</evidence>
<dbReference type="InterPro" id="IPR042044">
    <property type="entry name" value="EXOC6PINT-1/Sec15/Tip20_C_dom2"/>
</dbReference>
<dbReference type="GO" id="GO:0070939">
    <property type="term" value="C:Dsl1/NZR complex"/>
    <property type="evidence" value="ECO:0007669"/>
    <property type="project" value="InterPro"/>
</dbReference>
<dbReference type="PROSITE" id="PS51386">
    <property type="entry name" value="RINT1_TIP20"/>
    <property type="match status" value="1"/>
</dbReference>
<gene>
    <name evidence="1" type="ORF">BABINDRAFT_7354</name>
</gene>
<organism evidence="1 2">
    <name type="scientific">Babjeviella inositovora NRRL Y-12698</name>
    <dbReference type="NCBI Taxonomy" id="984486"/>
    <lineage>
        <taxon>Eukaryota</taxon>
        <taxon>Fungi</taxon>
        <taxon>Dikarya</taxon>
        <taxon>Ascomycota</taxon>
        <taxon>Saccharomycotina</taxon>
        <taxon>Pichiomycetes</taxon>
        <taxon>Serinales incertae sedis</taxon>
        <taxon>Babjeviella</taxon>
    </lineage>
</organism>
<dbReference type="GeneID" id="30150463"/>
<dbReference type="Gene3D" id="1.20.58.670">
    <property type="entry name" value="Dsl1p vesicle tethering complex, Tip20p subunit, domain D"/>
    <property type="match status" value="1"/>
</dbReference>
<dbReference type="Gene3D" id="1.20.58.1420">
    <property type="entry name" value="Dsl1p vesicle tethering complex, Tip20p subunit, domain B"/>
    <property type="match status" value="1"/>
</dbReference>
<dbReference type="GO" id="GO:0006890">
    <property type="term" value="P:retrograde vesicle-mediated transport, Golgi to endoplasmic reticulum"/>
    <property type="evidence" value="ECO:0007669"/>
    <property type="project" value="InterPro"/>
</dbReference>
<accession>A0A1E3QT14</accession>
<dbReference type="EMBL" id="KV454429">
    <property type="protein sequence ID" value="ODQ80644.1"/>
    <property type="molecule type" value="Genomic_DNA"/>
</dbReference>
<name>A0A1E3QT14_9ASCO</name>
<dbReference type="OrthoDB" id="407410at2759"/>
<evidence type="ECO:0000313" key="2">
    <source>
        <dbReference type="Proteomes" id="UP000094336"/>
    </source>
</evidence>
<dbReference type="GO" id="GO:0006888">
    <property type="term" value="P:endoplasmic reticulum to Golgi vesicle-mediated transport"/>
    <property type="evidence" value="ECO:0007669"/>
    <property type="project" value="InterPro"/>
</dbReference>
<proteinExistence type="predicted"/>
<dbReference type="InterPro" id="IPR042042">
    <property type="entry name" value="Tip20p_domB"/>
</dbReference>
<dbReference type="PANTHER" id="PTHR13520">
    <property type="entry name" value="RAD50-INTERACTING PROTEIN 1 RINT-1"/>
    <property type="match status" value="1"/>
</dbReference>